<dbReference type="AlphaFoldDB" id="A0A1B9G2Q3"/>
<dbReference type="Proteomes" id="UP000092730">
    <property type="component" value="Chromosome 4"/>
</dbReference>
<reference evidence="3" key="3">
    <citation type="submission" date="2014-01" db="EMBL/GenBank/DDBJ databases">
        <title>Evolution of pathogenesis and genome organization in the Tremellales.</title>
        <authorList>
            <person name="Cuomo C."/>
            <person name="Litvintseva A."/>
            <person name="Heitman J."/>
            <person name="Chen Y."/>
            <person name="Sun S."/>
            <person name="Springer D."/>
            <person name="Dromer F."/>
            <person name="Young S."/>
            <person name="Zeng Q."/>
            <person name="Chapman S."/>
            <person name="Gujja S."/>
            <person name="Saif S."/>
            <person name="Birren B."/>
        </authorList>
    </citation>
    <scope>NUCLEOTIDE SEQUENCE</scope>
    <source>
        <strain evidence="3">CBS 10118</strain>
    </source>
</reference>
<organism evidence="3">
    <name type="scientific">Kwoniella bestiolae CBS 10118</name>
    <dbReference type="NCBI Taxonomy" id="1296100"/>
    <lineage>
        <taxon>Eukaryota</taxon>
        <taxon>Fungi</taxon>
        <taxon>Dikarya</taxon>
        <taxon>Basidiomycota</taxon>
        <taxon>Agaricomycotina</taxon>
        <taxon>Tremellomycetes</taxon>
        <taxon>Tremellales</taxon>
        <taxon>Cryptococcaceae</taxon>
        <taxon>Kwoniella</taxon>
    </lineage>
</organism>
<evidence type="ECO:0000259" key="2">
    <source>
        <dbReference type="PROSITE" id="PS50090"/>
    </source>
</evidence>
<gene>
    <name evidence="3" type="ORF">I302_05111</name>
    <name evidence="4" type="ORF">I302_105987</name>
</gene>
<accession>A0A1B9G2Q3</accession>
<dbReference type="RefSeq" id="XP_019046367.1">
    <property type="nucleotide sequence ID" value="XM_019191737.1"/>
</dbReference>
<reference evidence="4" key="4">
    <citation type="submission" date="2024-02" db="EMBL/GenBank/DDBJ databases">
        <title>Comparative genomics of Cryptococcus and Kwoniella reveals pathogenesis evolution and contrasting modes of karyotype evolution via chromosome fusion or intercentromeric recombination.</title>
        <authorList>
            <person name="Coelho M.A."/>
            <person name="David-Palma M."/>
            <person name="Shea T."/>
            <person name="Bowers K."/>
            <person name="McGinley-Smith S."/>
            <person name="Mohammad A.W."/>
            <person name="Gnirke A."/>
            <person name="Yurkov A.M."/>
            <person name="Nowrousian M."/>
            <person name="Sun S."/>
            <person name="Cuomo C.A."/>
            <person name="Heitman J."/>
        </authorList>
    </citation>
    <scope>NUCLEOTIDE SEQUENCE</scope>
    <source>
        <strain evidence="4">CBS 10118</strain>
    </source>
</reference>
<dbReference type="GeneID" id="30209510"/>
<dbReference type="PROSITE" id="PS50090">
    <property type="entry name" value="MYB_LIKE"/>
    <property type="match status" value="1"/>
</dbReference>
<evidence type="ECO:0000256" key="1">
    <source>
        <dbReference type="SAM" id="MobiDB-lite"/>
    </source>
</evidence>
<evidence type="ECO:0000313" key="4">
    <source>
        <dbReference type="EMBL" id="WVW83964.1"/>
    </source>
</evidence>
<dbReference type="EMBL" id="KI894021">
    <property type="protein sequence ID" value="OCF25297.1"/>
    <property type="molecule type" value="Genomic_DNA"/>
</dbReference>
<dbReference type="EMBL" id="CP144544">
    <property type="protein sequence ID" value="WVW83964.1"/>
    <property type="molecule type" value="Genomic_DNA"/>
</dbReference>
<evidence type="ECO:0000313" key="5">
    <source>
        <dbReference type="Proteomes" id="UP000092730"/>
    </source>
</evidence>
<dbReference type="InterPro" id="IPR001005">
    <property type="entry name" value="SANT/Myb"/>
</dbReference>
<dbReference type="Gene3D" id="1.10.10.60">
    <property type="entry name" value="Homeodomain-like"/>
    <property type="match status" value="1"/>
</dbReference>
<feature type="compositionally biased region" description="Basic and acidic residues" evidence="1">
    <location>
        <begin position="1"/>
        <end position="15"/>
    </location>
</feature>
<dbReference type="VEuPathDB" id="FungiDB:I302_05111"/>
<dbReference type="OrthoDB" id="2563576at2759"/>
<evidence type="ECO:0000313" key="3">
    <source>
        <dbReference type="EMBL" id="OCF25297.1"/>
    </source>
</evidence>
<dbReference type="KEGG" id="kbi:30209510"/>
<name>A0A1B9G2Q3_9TREE</name>
<reference evidence="3" key="1">
    <citation type="submission" date="2013-07" db="EMBL/GenBank/DDBJ databases">
        <title>The Genome Sequence of Cryptococcus bestiolae CBS10118.</title>
        <authorList>
            <consortium name="The Broad Institute Genome Sequencing Platform"/>
            <person name="Cuomo C."/>
            <person name="Litvintseva A."/>
            <person name="Chen Y."/>
            <person name="Heitman J."/>
            <person name="Sun S."/>
            <person name="Springer D."/>
            <person name="Dromer F."/>
            <person name="Young S.K."/>
            <person name="Zeng Q."/>
            <person name="Gargeya S."/>
            <person name="Fitzgerald M."/>
            <person name="Abouelleil A."/>
            <person name="Alvarado L."/>
            <person name="Berlin A.M."/>
            <person name="Chapman S.B."/>
            <person name="Dewar J."/>
            <person name="Goldberg J."/>
            <person name="Griggs A."/>
            <person name="Gujja S."/>
            <person name="Hansen M."/>
            <person name="Howarth C."/>
            <person name="Imamovic A."/>
            <person name="Larimer J."/>
            <person name="McCowan C."/>
            <person name="Murphy C."/>
            <person name="Pearson M."/>
            <person name="Priest M."/>
            <person name="Roberts A."/>
            <person name="Saif S."/>
            <person name="Shea T."/>
            <person name="Sykes S."/>
            <person name="Wortman J."/>
            <person name="Nusbaum C."/>
            <person name="Birren B."/>
        </authorList>
    </citation>
    <scope>NUCLEOTIDE SEQUENCE [LARGE SCALE GENOMIC DNA]</scope>
    <source>
        <strain evidence="3">CBS 10118</strain>
    </source>
</reference>
<proteinExistence type="predicted"/>
<reference evidence="4" key="2">
    <citation type="submission" date="2013-07" db="EMBL/GenBank/DDBJ databases">
        <authorList>
            <consortium name="The Broad Institute Genome Sequencing Platform"/>
            <person name="Cuomo C."/>
            <person name="Litvintseva A."/>
            <person name="Chen Y."/>
            <person name="Heitman J."/>
            <person name="Sun S."/>
            <person name="Springer D."/>
            <person name="Dromer F."/>
            <person name="Young S.K."/>
            <person name="Zeng Q."/>
            <person name="Gargeya S."/>
            <person name="Fitzgerald M."/>
            <person name="Abouelleil A."/>
            <person name="Alvarado L."/>
            <person name="Berlin A.M."/>
            <person name="Chapman S.B."/>
            <person name="Dewar J."/>
            <person name="Goldberg J."/>
            <person name="Griggs A."/>
            <person name="Gujja S."/>
            <person name="Hansen M."/>
            <person name="Howarth C."/>
            <person name="Imamovic A."/>
            <person name="Larimer J."/>
            <person name="McCowan C."/>
            <person name="Murphy C."/>
            <person name="Pearson M."/>
            <person name="Priest M."/>
            <person name="Roberts A."/>
            <person name="Saif S."/>
            <person name="Shea T."/>
            <person name="Sykes S."/>
            <person name="Wortman J."/>
            <person name="Nusbaum C."/>
            <person name="Birren B."/>
        </authorList>
    </citation>
    <scope>NUCLEOTIDE SEQUENCE</scope>
    <source>
        <strain evidence="4">CBS 10118</strain>
    </source>
</reference>
<sequence length="93" mass="10665">MPAKREYSSDSDDKPNTASGSPKKSHRKEKQPWSEEEETKFLLIIDDIVKTHLWHAVKEHPEIAIRKGGAVRSHWDAMLSPSCSFDDSNHHDE</sequence>
<keyword evidence="5" id="KW-1185">Reference proteome</keyword>
<feature type="region of interest" description="Disordered" evidence="1">
    <location>
        <begin position="1"/>
        <end position="37"/>
    </location>
</feature>
<feature type="domain" description="Myb-like" evidence="2">
    <location>
        <begin position="25"/>
        <end position="79"/>
    </location>
</feature>
<protein>
    <recommendedName>
        <fullName evidence="2">Myb-like domain-containing protein</fullName>
    </recommendedName>
</protein>